<proteinExistence type="predicted"/>
<dbReference type="InterPro" id="IPR010538">
    <property type="entry name" value="DHOR"/>
</dbReference>
<gene>
    <name evidence="1" type="ORF">JY651_23365</name>
</gene>
<keyword evidence="2" id="KW-1185">Reference proteome</keyword>
<dbReference type="SUPFAM" id="SSF46626">
    <property type="entry name" value="Cytochrome c"/>
    <property type="match status" value="1"/>
</dbReference>
<dbReference type="Pfam" id="PF06537">
    <property type="entry name" value="DHOR"/>
    <property type="match status" value="2"/>
</dbReference>
<name>A0ABX7PB49_9BACT</name>
<organism evidence="1 2">
    <name type="scientific">Pyxidicoccus parkwayensis</name>
    <dbReference type="NCBI Taxonomy" id="2813578"/>
    <lineage>
        <taxon>Bacteria</taxon>
        <taxon>Pseudomonadati</taxon>
        <taxon>Myxococcota</taxon>
        <taxon>Myxococcia</taxon>
        <taxon>Myxococcales</taxon>
        <taxon>Cystobacterineae</taxon>
        <taxon>Myxococcaceae</taxon>
        <taxon>Pyxidicoccus</taxon>
    </lineage>
</organism>
<evidence type="ECO:0008006" key="3">
    <source>
        <dbReference type="Google" id="ProtNLM"/>
    </source>
</evidence>
<dbReference type="PANTHER" id="PTHR30600">
    <property type="entry name" value="CYTOCHROME C PEROXIDASE-RELATED"/>
    <property type="match status" value="1"/>
</dbReference>
<dbReference type="Proteomes" id="UP000662747">
    <property type="component" value="Chromosome"/>
</dbReference>
<evidence type="ECO:0000313" key="2">
    <source>
        <dbReference type="Proteomes" id="UP000662747"/>
    </source>
</evidence>
<accession>A0ABX7PB49</accession>
<evidence type="ECO:0000313" key="1">
    <source>
        <dbReference type="EMBL" id="QSQ27666.1"/>
    </source>
</evidence>
<dbReference type="PANTHER" id="PTHR30600:SF4">
    <property type="entry name" value="CYTOCHROME C DOMAIN-CONTAINING PROTEIN"/>
    <property type="match status" value="1"/>
</dbReference>
<dbReference type="InterPro" id="IPR036909">
    <property type="entry name" value="Cyt_c-like_dom_sf"/>
</dbReference>
<dbReference type="RefSeq" id="WP_206729185.1">
    <property type="nucleotide sequence ID" value="NZ_CP071090.1"/>
</dbReference>
<dbReference type="Gene3D" id="1.10.760.10">
    <property type="entry name" value="Cytochrome c-like domain"/>
    <property type="match status" value="1"/>
</dbReference>
<protein>
    <recommendedName>
        <fullName evidence="3">Thiol oxidoreductase</fullName>
    </recommendedName>
</protein>
<dbReference type="PROSITE" id="PS51257">
    <property type="entry name" value="PROKAR_LIPOPROTEIN"/>
    <property type="match status" value="1"/>
</dbReference>
<sequence>MAKPMRRRSPDILVLALVLVGCEPFKLGGGSGMVLGPGQQQCQQASLPGVTPLFAEGPSETGPIIRQREDGVLITEVAGRVRGRHEREERFASFDTRSFENRSYRLVVEDAVAAGRSEIKITYYPNADVSTYGPVTNFRSWKMYGLEGNQNGGYTFHVNQQMRPVSPRQLEQTVTNNVREGRPLRTGDILDFELGIYLAGADPMDPAPIAGGSAYFSDTFRYQVGLGGLTPENFDSTGMLGPSSDARLGGGTTVPFVALADGTPVAPKYALSQVALNIQWPHPQGFLEGRRLFYTELDTGAHVEAGNPPLPLQGVLGPRFNARSCVACHAFSGRGVLPSVGEQVQSLVLRLTGEPEFGDQLQPQEAPVRLARIEPQPVTLSDGEVVMLHRPVFDAGRPLRASARLAPALVGLGLLEAVDESTILAAADENDCDGDGISGRPALSSGAPGEEPRLGRFGWKAEHPSVSAQVDAELEAHLGVGMVASTLGGEDRSRLVTYLRLLGVIPQRVTSPVEVRRGAEVFASVGCGACHLRELTTGGRHPFEELRAQTVHPYTDLLLHDMGTGLADDSGLPEASEWRTAPLWGLGFTAQVSGSVNLLHDGRAGSVLEAVLWHGGEAQAARDAVVALPREDRLALLDFLDSL</sequence>
<dbReference type="InterPro" id="IPR051395">
    <property type="entry name" value="Cytochrome_c_Peroxidase/MauG"/>
</dbReference>
<reference evidence="1 2" key="1">
    <citation type="submission" date="2021-02" db="EMBL/GenBank/DDBJ databases">
        <title>De Novo genome assembly of isolated myxobacteria.</title>
        <authorList>
            <person name="Stevens D.C."/>
        </authorList>
    </citation>
    <scope>NUCLEOTIDE SEQUENCE [LARGE SCALE GENOMIC DNA]</scope>
    <source>
        <strain evidence="2">SCPEA02</strain>
    </source>
</reference>
<dbReference type="EMBL" id="CP071090">
    <property type="protein sequence ID" value="QSQ27666.1"/>
    <property type="molecule type" value="Genomic_DNA"/>
</dbReference>